<feature type="domain" description="FAD-binding" evidence="4">
    <location>
        <begin position="68"/>
        <end position="404"/>
    </location>
</feature>
<evidence type="ECO:0000256" key="1">
    <source>
        <dbReference type="ARBA" id="ARBA00022630"/>
    </source>
</evidence>
<dbReference type="Pfam" id="PF01494">
    <property type="entry name" value="FAD_binding_3"/>
    <property type="match status" value="1"/>
</dbReference>
<proteinExistence type="predicted"/>
<keyword evidence="2" id="KW-0274">FAD</keyword>
<dbReference type="PANTHER" id="PTHR46720:SF1">
    <property type="entry name" value="HYDROXYLASE, PUTATIVE (AFU_ORTHOLOGUE AFUA_8G06050)-RELATED"/>
    <property type="match status" value="1"/>
</dbReference>
<organism evidence="5 6">
    <name type="scientific">Botrytis deweyae</name>
    <dbReference type="NCBI Taxonomy" id="2478750"/>
    <lineage>
        <taxon>Eukaryota</taxon>
        <taxon>Fungi</taxon>
        <taxon>Dikarya</taxon>
        <taxon>Ascomycota</taxon>
        <taxon>Pezizomycotina</taxon>
        <taxon>Leotiomycetes</taxon>
        <taxon>Helotiales</taxon>
        <taxon>Sclerotiniaceae</taxon>
        <taxon>Botrytis</taxon>
    </lineage>
</organism>
<dbReference type="PRINTS" id="PR00420">
    <property type="entry name" value="RNGMNOXGNASE"/>
</dbReference>
<dbReference type="RefSeq" id="XP_038809025.1">
    <property type="nucleotide sequence ID" value="XM_038954345.1"/>
</dbReference>
<dbReference type="GeneID" id="62233496"/>
<protein>
    <recommendedName>
        <fullName evidence="4">FAD-binding domain-containing protein</fullName>
    </recommendedName>
</protein>
<reference evidence="5 6" key="1">
    <citation type="journal article" date="2020" name="Genome Biol. Evol.">
        <title>Comparative genomics of Sclerotiniaceae.</title>
        <authorList>
            <person name="Valero Jimenez C.A."/>
            <person name="Steentjes M."/>
            <person name="Scholten O.E."/>
            <person name="Van Kan J.A.L."/>
        </authorList>
    </citation>
    <scope>NUCLEOTIDE SEQUENCE [LARGE SCALE GENOMIC DNA]</scope>
    <source>
        <strain evidence="5 6">B1</strain>
    </source>
</reference>
<dbReference type="InterPro" id="IPR051104">
    <property type="entry name" value="FAD_monoxygenase"/>
</dbReference>
<comment type="caution">
    <text evidence="5">The sequence shown here is derived from an EMBL/GenBank/DDBJ whole genome shotgun (WGS) entry which is preliminary data.</text>
</comment>
<dbReference type="InterPro" id="IPR036188">
    <property type="entry name" value="FAD/NAD-bd_sf"/>
</dbReference>
<dbReference type="Gene3D" id="3.50.50.60">
    <property type="entry name" value="FAD/NAD(P)-binding domain"/>
    <property type="match status" value="1"/>
</dbReference>
<evidence type="ECO:0000259" key="4">
    <source>
        <dbReference type="Pfam" id="PF01494"/>
    </source>
</evidence>
<evidence type="ECO:0000256" key="3">
    <source>
        <dbReference type="ARBA" id="ARBA00023002"/>
    </source>
</evidence>
<keyword evidence="1" id="KW-0285">Flavoprotein</keyword>
<sequence>MNIIPLNGHNMSRWITNRLEENIYRVNILHSKEFNNIKHFKHHVSNLNNFTNILYILSNKMSTPSSKEVAIIGSGLSGLTLALALQQNNIKCRVYESRPAPLNIGGAVMLSPNALKILKALNVYDRLRHKGYNFDNLEYRTAGDGKLVEIQEFGSEEKYGFPALRIYRHILITELLEMFKEQDIPITFGKKFSHITSETDKQVEWEFADGTTGTAPLLIGADGIHSTVRRYLYPDLETKFTGMVGITAAVPTSQLQLPEGYHIPVTIMSPKGAFVIAPQQEDGSEVLIGKQLRIEEKDRAGWNDLSNNKEESVEFLQSNNDLFPEIVHNAVSKISHDKINAWPFYIVPKLDNWVSKNRRVVILGDAAHAIPPSAGQGINQAFEDVYIFALLLAKSDKGDTQKALSFWQEYRQKRVGKVLELNQQIDLRRLPGNSADQKREPFELSWLYNADFEADVQEWVDQQERH</sequence>
<keyword evidence="3" id="KW-0560">Oxidoreductase</keyword>
<dbReference type="PANTHER" id="PTHR46720">
    <property type="entry name" value="HYDROXYLASE, PUTATIVE (AFU_ORTHOLOGUE AFUA_3G01460)-RELATED"/>
    <property type="match status" value="1"/>
</dbReference>
<keyword evidence="6" id="KW-1185">Reference proteome</keyword>
<gene>
    <name evidence="5" type="ORF">EAE98_006722</name>
</gene>
<dbReference type="SUPFAM" id="SSF51905">
    <property type="entry name" value="FAD/NAD(P)-binding domain"/>
    <property type="match status" value="1"/>
</dbReference>
<dbReference type="InterPro" id="IPR002938">
    <property type="entry name" value="FAD-bd"/>
</dbReference>
<evidence type="ECO:0000313" key="5">
    <source>
        <dbReference type="EMBL" id="KAF7925497.1"/>
    </source>
</evidence>
<evidence type="ECO:0000313" key="6">
    <source>
        <dbReference type="Proteomes" id="UP000783213"/>
    </source>
</evidence>
<dbReference type="Proteomes" id="UP000783213">
    <property type="component" value="Unassembled WGS sequence"/>
</dbReference>
<name>A0ABQ7IIJ0_9HELO</name>
<dbReference type="EMBL" id="RCSX01000015">
    <property type="protein sequence ID" value="KAF7925497.1"/>
    <property type="molecule type" value="Genomic_DNA"/>
</dbReference>
<accession>A0ABQ7IIJ0</accession>
<evidence type="ECO:0000256" key="2">
    <source>
        <dbReference type="ARBA" id="ARBA00022827"/>
    </source>
</evidence>